<dbReference type="EMBL" id="AZHF01000022">
    <property type="protein sequence ID" value="OAA60180.1"/>
    <property type="molecule type" value="Genomic_DNA"/>
</dbReference>
<evidence type="ECO:0000313" key="1">
    <source>
        <dbReference type="EMBL" id="OAA60180.1"/>
    </source>
</evidence>
<protein>
    <submittedName>
        <fullName evidence="1">Tetratricopeptide-like helical</fullName>
    </submittedName>
</protein>
<dbReference type="Proteomes" id="UP000076881">
    <property type="component" value="Unassembled WGS sequence"/>
</dbReference>
<proteinExistence type="predicted"/>
<sequence>MDESNYQPANGRGRQELERLLESFILEMPDVKLVAVQQKADLYMDNGQHTEARQLLEETVNLSRQRGMTITAACLQPLLDLWVQALQTDGRHALARQIVDEILESFKQTGNKADEPWLAPCIEHMIIHYISSGQTELAWLLVERTFDSYELENLAWKTQFGLLDFFVNLYREHPSASKTASPLTFAPSQPILRLLYEKESLPTSYRALLSHSLRDSSRDHLLTKLGNGSISLNIHSDILIFWSKYFEARLSGRWNQEAIRIEDGLSIESITRIFTGFFYSGLYTETDCEKQKQDFAVADFYGITKLRTSLNIEWK</sequence>
<dbReference type="OrthoDB" id="194443at2759"/>
<keyword evidence="2" id="KW-1185">Reference proteome</keyword>
<accession>A0A167T2L7</accession>
<dbReference type="AlphaFoldDB" id="A0A167T2L7"/>
<gene>
    <name evidence="1" type="ORF">LEL_10803</name>
</gene>
<comment type="caution">
    <text evidence="1">The sequence shown here is derived from an EMBL/GenBank/DDBJ whole genome shotgun (WGS) entry which is preliminary data.</text>
</comment>
<name>A0A167T2L7_CORDF</name>
<dbReference type="InterPro" id="IPR011333">
    <property type="entry name" value="SKP1/BTB/POZ_sf"/>
</dbReference>
<reference evidence="1 2" key="1">
    <citation type="journal article" date="2016" name="Genome Biol. Evol.">
        <title>Divergent and convergent evolution of fungal pathogenicity.</title>
        <authorList>
            <person name="Shang Y."/>
            <person name="Xiao G."/>
            <person name="Zheng P."/>
            <person name="Cen K."/>
            <person name="Zhan S."/>
            <person name="Wang C."/>
        </authorList>
    </citation>
    <scope>NUCLEOTIDE SEQUENCE [LARGE SCALE GENOMIC DNA]</scope>
    <source>
        <strain evidence="1 2">RCEF 1005</strain>
    </source>
</reference>
<dbReference type="Gene3D" id="3.30.710.10">
    <property type="entry name" value="Potassium Channel Kv1.1, Chain A"/>
    <property type="match status" value="1"/>
</dbReference>
<organism evidence="1 2">
    <name type="scientific">Akanthomyces lecanii RCEF 1005</name>
    <dbReference type="NCBI Taxonomy" id="1081108"/>
    <lineage>
        <taxon>Eukaryota</taxon>
        <taxon>Fungi</taxon>
        <taxon>Dikarya</taxon>
        <taxon>Ascomycota</taxon>
        <taxon>Pezizomycotina</taxon>
        <taxon>Sordariomycetes</taxon>
        <taxon>Hypocreomycetidae</taxon>
        <taxon>Hypocreales</taxon>
        <taxon>Cordycipitaceae</taxon>
        <taxon>Akanthomyces</taxon>
        <taxon>Cordyceps confragosa</taxon>
    </lineage>
</organism>
<evidence type="ECO:0000313" key="2">
    <source>
        <dbReference type="Proteomes" id="UP000076881"/>
    </source>
</evidence>